<keyword evidence="4" id="KW-0472">Membrane</keyword>
<evidence type="ECO:0000256" key="3">
    <source>
        <dbReference type="ARBA" id="ARBA00023002"/>
    </source>
</evidence>
<evidence type="ECO:0000256" key="2">
    <source>
        <dbReference type="ARBA" id="ARBA00022827"/>
    </source>
</evidence>
<dbReference type="OrthoDB" id="417877at2759"/>
<sequence length="453" mass="49698">MGSITKEPQPPINLAIIGGGLAGLALTIGLLPHSKHIKPTIYESAPAFAEIGVGVAFGPNAVRAMGMISPDILKGFKKHVTGNSPDYPELRDVWASFRYGMKGGDGEGKEGGNGKGRKYGDLICHLRGTEGGLGEMLEQAGISTRSCIHRARFLDELVRLVPDGTAKFGKRLVEIEELEEGGVKLKFADGESVVADAVVGCDGIKSMTREMVFGEEGRKSTPQFTGEYAYRALVPEAIARETLGDELAKNCQLYVGYRGYIMSYPVEHGKFINIAAVRQKGDLNWDNDNWIIPSTTEDMVKDFEGWGSNIIELISRFETKDKWGFYDLPHEHKYYRGNVCLLGDSAHASTPNLGAGAGMAFEDAYVLSNLLGTVQNASEVGKAFECFDEVRRKRSQNIIKASRKAGQVNSFLGEGIGDDFDKLRPDIEARYRWVWDFDLEATLVEAKLKLLSL</sequence>
<keyword evidence="3" id="KW-0560">Oxidoreductase</keyword>
<dbReference type="PANTHER" id="PTHR46720">
    <property type="entry name" value="HYDROXYLASE, PUTATIVE (AFU_ORTHOLOGUE AFUA_3G01460)-RELATED"/>
    <property type="match status" value="1"/>
</dbReference>
<dbReference type="Pfam" id="PF01494">
    <property type="entry name" value="FAD_binding_3"/>
    <property type="match status" value="1"/>
</dbReference>
<dbReference type="STRING" id="1149755.A0A2J6S8K3"/>
<feature type="domain" description="FAD-binding" evidence="5">
    <location>
        <begin position="188"/>
        <end position="400"/>
    </location>
</feature>
<evidence type="ECO:0000256" key="4">
    <source>
        <dbReference type="SAM" id="Phobius"/>
    </source>
</evidence>
<keyword evidence="7" id="KW-1185">Reference proteome</keyword>
<feature type="transmembrane region" description="Helical" evidence="4">
    <location>
        <begin position="12"/>
        <end position="31"/>
    </location>
</feature>
<evidence type="ECO:0000259" key="5">
    <source>
        <dbReference type="Pfam" id="PF01494"/>
    </source>
</evidence>
<protein>
    <submittedName>
        <fullName evidence="6">FAD/NAD(P)-binding domain-containing protein</fullName>
    </submittedName>
</protein>
<dbReference type="SUPFAM" id="SSF54373">
    <property type="entry name" value="FAD-linked reductases, C-terminal domain"/>
    <property type="match status" value="1"/>
</dbReference>
<name>A0A2J6S8K3_HYAVF</name>
<dbReference type="GO" id="GO:0044550">
    <property type="term" value="P:secondary metabolite biosynthetic process"/>
    <property type="evidence" value="ECO:0007669"/>
    <property type="project" value="TreeGrafter"/>
</dbReference>
<evidence type="ECO:0000256" key="1">
    <source>
        <dbReference type="ARBA" id="ARBA00022630"/>
    </source>
</evidence>
<reference evidence="6 7" key="1">
    <citation type="submission" date="2016-04" db="EMBL/GenBank/DDBJ databases">
        <title>A degradative enzymes factory behind the ericoid mycorrhizal symbiosis.</title>
        <authorList>
            <consortium name="DOE Joint Genome Institute"/>
            <person name="Martino E."/>
            <person name="Morin E."/>
            <person name="Grelet G."/>
            <person name="Kuo A."/>
            <person name="Kohler A."/>
            <person name="Daghino S."/>
            <person name="Barry K."/>
            <person name="Choi C."/>
            <person name="Cichocki N."/>
            <person name="Clum A."/>
            <person name="Copeland A."/>
            <person name="Hainaut M."/>
            <person name="Haridas S."/>
            <person name="Labutti K."/>
            <person name="Lindquist E."/>
            <person name="Lipzen A."/>
            <person name="Khouja H.-R."/>
            <person name="Murat C."/>
            <person name="Ohm R."/>
            <person name="Olson A."/>
            <person name="Spatafora J."/>
            <person name="Veneault-Fourrey C."/>
            <person name="Henrissat B."/>
            <person name="Grigoriev I."/>
            <person name="Martin F."/>
            <person name="Perotto S."/>
        </authorList>
    </citation>
    <scope>NUCLEOTIDE SEQUENCE [LARGE SCALE GENOMIC DNA]</scope>
    <source>
        <strain evidence="6 7">F</strain>
    </source>
</reference>
<keyword evidence="1" id="KW-0285">Flavoprotein</keyword>
<proteinExistence type="predicted"/>
<keyword evidence="4" id="KW-1133">Transmembrane helix</keyword>
<dbReference type="PRINTS" id="PR00420">
    <property type="entry name" value="RNGMNOXGNASE"/>
</dbReference>
<dbReference type="AlphaFoldDB" id="A0A2J6S8K3"/>
<organism evidence="6 7">
    <name type="scientific">Hyaloscypha variabilis (strain UAMH 11265 / GT02V1 / F)</name>
    <name type="common">Meliniomyces variabilis</name>
    <dbReference type="NCBI Taxonomy" id="1149755"/>
    <lineage>
        <taxon>Eukaryota</taxon>
        <taxon>Fungi</taxon>
        <taxon>Dikarya</taxon>
        <taxon>Ascomycota</taxon>
        <taxon>Pezizomycotina</taxon>
        <taxon>Leotiomycetes</taxon>
        <taxon>Helotiales</taxon>
        <taxon>Hyaloscyphaceae</taxon>
        <taxon>Hyaloscypha</taxon>
        <taxon>Hyaloscypha variabilis</taxon>
    </lineage>
</organism>
<dbReference type="InterPro" id="IPR036188">
    <property type="entry name" value="FAD/NAD-bd_sf"/>
</dbReference>
<accession>A0A2J6S8K3</accession>
<evidence type="ECO:0000313" key="6">
    <source>
        <dbReference type="EMBL" id="PMD47080.1"/>
    </source>
</evidence>
<evidence type="ECO:0000313" key="7">
    <source>
        <dbReference type="Proteomes" id="UP000235786"/>
    </source>
</evidence>
<dbReference type="InterPro" id="IPR051104">
    <property type="entry name" value="FAD_monoxygenase"/>
</dbReference>
<dbReference type="GO" id="GO:0016491">
    <property type="term" value="F:oxidoreductase activity"/>
    <property type="evidence" value="ECO:0007669"/>
    <property type="project" value="UniProtKB-KW"/>
</dbReference>
<gene>
    <name evidence="6" type="ORF">L207DRAFT_416193</name>
</gene>
<dbReference type="Gene3D" id="3.50.50.60">
    <property type="entry name" value="FAD/NAD(P)-binding domain"/>
    <property type="match status" value="1"/>
</dbReference>
<dbReference type="PANTHER" id="PTHR46720:SF3">
    <property type="entry name" value="FAD-BINDING DOMAIN-CONTAINING PROTEIN-RELATED"/>
    <property type="match status" value="1"/>
</dbReference>
<dbReference type="GO" id="GO:0071949">
    <property type="term" value="F:FAD binding"/>
    <property type="evidence" value="ECO:0007669"/>
    <property type="project" value="InterPro"/>
</dbReference>
<dbReference type="Proteomes" id="UP000235786">
    <property type="component" value="Unassembled WGS sequence"/>
</dbReference>
<keyword evidence="2" id="KW-0274">FAD</keyword>
<dbReference type="InterPro" id="IPR002938">
    <property type="entry name" value="FAD-bd"/>
</dbReference>
<keyword evidence="4" id="KW-0812">Transmembrane</keyword>
<dbReference type="SUPFAM" id="SSF51905">
    <property type="entry name" value="FAD/NAD(P)-binding domain"/>
    <property type="match status" value="1"/>
</dbReference>
<dbReference type="EMBL" id="KZ613938">
    <property type="protein sequence ID" value="PMD47080.1"/>
    <property type="molecule type" value="Genomic_DNA"/>
</dbReference>